<dbReference type="AlphaFoldDB" id="A0A2W0HDN9"/>
<sequence length="78" mass="8759">MESARIGGSRCGCGCVDICRFVDILPSKVDIFLTTVDSRTFKVDIRQKKVDIVLKINNIACTRSNFYENILLQLYGIA</sequence>
<keyword evidence="2" id="KW-1185">Reference proteome</keyword>
<protein>
    <submittedName>
        <fullName evidence="1">Uncharacterized protein</fullName>
    </submittedName>
</protein>
<dbReference type="EMBL" id="PDOF01000001">
    <property type="protein sequence ID" value="PYZ98971.1"/>
    <property type="molecule type" value="Genomic_DNA"/>
</dbReference>
<evidence type="ECO:0000313" key="2">
    <source>
        <dbReference type="Proteomes" id="UP000248066"/>
    </source>
</evidence>
<organism evidence="1 2">
    <name type="scientific">Alteribacter lacisalsi</name>
    <dbReference type="NCBI Taxonomy" id="2045244"/>
    <lineage>
        <taxon>Bacteria</taxon>
        <taxon>Bacillati</taxon>
        <taxon>Bacillota</taxon>
        <taxon>Bacilli</taxon>
        <taxon>Bacillales</taxon>
        <taxon>Bacillaceae</taxon>
        <taxon>Alteribacter</taxon>
    </lineage>
</organism>
<gene>
    <name evidence="1" type="ORF">CR205_10495</name>
</gene>
<evidence type="ECO:0000313" key="1">
    <source>
        <dbReference type="EMBL" id="PYZ98971.1"/>
    </source>
</evidence>
<proteinExistence type="predicted"/>
<comment type="caution">
    <text evidence="1">The sequence shown here is derived from an EMBL/GenBank/DDBJ whole genome shotgun (WGS) entry which is preliminary data.</text>
</comment>
<dbReference type="Proteomes" id="UP000248066">
    <property type="component" value="Unassembled WGS sequence"/>
</dbReference>
<reference evidence="1 2" key="1">
    <citation type="submission" date="2017-10" db="EMBL/GenBank/DDBJ databases">
        <title>Bacillus sp. nov., a halophilic bacterium isolated from a Yangshapao Lake.</title>
        <authorList>
            <person name="Wang H."/>
        </authorList>
    </citation>
    <scope>NUCLEOTIDE SEQUENCE [LARGE SCALE GENOMIC DNA]</scope>
    <source>
        <strain evidence="1 2">YSP-3</strain>
    </source>
</reference>
<name>A0A2W0HDN9_9BACI</name>
<accession>A0A2W0HDN9</accession>